<keyword evidence="1" id="KW-0805">Transcription regulation</keyword>
<protein>
    <recommendedName>
        <fullName evidence="6">HTH tetR-type domain-containing protein</fullName>
    </recommendedName>
</protein>
<dbReference type="InterPro" id="IPR050109">
    <property type="entry name" value="HTH-type_TetR-like_transc_reg"/>
</dbReference>
<feature type="region of interest" description="Disordered" evidence="5">
    <location>
        <begin position="1"/>
        <end position="34"/>
    </location>
</feature>
<dbReference type="GO" id="GO:0000976">
    <property type="term" value="F:transcription cis-regulatory region binding"/>
    <property type="evidence" value="ECO:0007669"/>
    <property type="project" value="TreeGrafter"/>
</dbReference>
<evidence type="ECO:0000256" key="2">
    <source>
        <dbReference type="ARBA" id="ARBA00023125"/>
    </source>
</evidence>
<dbReference type="EMBL" id="LVZK01000001">
    <property type="protein sequence ID" value="OAP85919.1"/>
    <property type="molecule type" value="Genomic_DNA"/>
</dbReference>
<proteinExistence type="predicted"/>
<evidence type="ECO:0000256" key="5">
    <source>
        <dbReference type="SAM" id="MobiDB-lite"/>
    </source>
</evidence>
<keyword evidence="8" id="KW-1185">Reference proteome</keyword>
<feature type="compositionally biased region" description="Basic and acidic residues" evidence="5">
    <location>
        <begin position="25"/>
        <end position="34"/>
    </location>
</feature>
<dbReference type="PANTHER" id="PTHR30055">
    <property type="entry name" value="HTH-TYPE TRANSCRIPTIONAL REGULATOR RUTR"/>
    <property type="match status" value="1"/>
</dbReference>
<name>A0A179B3I4_9ACTO</name>
<feature type="region of interest" description="Disordered" evidence="5">
    <location>
        <begin position="220"/>
        <end position="249"/>
    </location>
</feature>
<sequence>MHSQAASAKQARFAEPSARPKRGKASGDKRRTDTRARLAAATVDIIDASGWPSVTLGAVAKACSISTPAMYKHFPDKAALFEAAQEEMSGRLGALADAAAHESPVDSIFDVGERLIAYSEEHPNLLEFAFFGPSSNNTSAVDAGAGARWELLAFVHREIGRLVESQPLPPWRSADEAGRDLFVSLWSFIQGYSKLVTSGTVRHRSAFLKAALRSVLSIATAQTSDEEPPSPAEEAQAAQAKGGDCADKK</sequence>
<dbReference type="STRING" id="1823756.A4H34_01630"/>
<reference evidence="7 8" key="1">
    <citation type="submission" date="2016-04" db="EMBL/GenBank/DDBJ databases">
        <title>Peptidophaga gingivicola gen. nov., sp. nov., isolated from human subgingival plaque.</title>
        <authorList>
            <person name="Beall C.J."/>
            <person name="Mokrzan E.M."/>
            <person name="Griffen A.L."/>
            <person name="Leys E.J."/>
        </authorList>
    </citation>
    <scope>NUCLEOTIDE SEQUENCE [LARGE SCALE GENOMIC DNA]</scope>
    <source>
        <strain evidence="7 8">BA112</strain>
    </source>
</reference>
<dbReference type="InterPro" id="IPR001647">
    <property type="entry name" value="HTH_TetR"/>
</dbReference>
<evidence type="ECO:0000256" key="4">
    <source>
        <dbReference type="PROSITE-ProRule" id="PRU00335"/>
    </source>
</evidence>
<keyword evidence="3" id="KW-0804">Transcription</keyword>
<feature type="DNA-binding region" description="H-T-H motif" evidence="4">
    <location>
        <begin position="55"/>
        <end position="74"/>
    </location>
</feature>
<evidence type="ECO:0000313" key="8">
    <source>
        <dbReference type="Proteomes" id="UP000078368"/>
    </source>
</evidence>
<dbReference type="Proteomes" id="UP000078368">
    <property type="component" value="Unassembled WGS sequence"/>
</dbReference>
<dbReference type="AlphaFoldDB" id="A0A179B3I4"/>
<keyword evidence="2 4" id="KW-0238">DNA-binding</keyword>
<dbReference type="PROSITE" id="PS50977">
    <property type="entry name" value="HTH_TETR_2"/>
    <property type="match status" value="1"/>
</dbReference>
<evidence type="ECO:0000313" key="7">
    <source>
        <dbReference type="EMBL" id="OAP85919.1"/>
    </source>
</evidence>
<accession>A0A179B3I4</accession>
<dbReference type="InterPro" id="IPR009057">
    <property type="entry name" value="Homeodomain-like_sf"/>
</dbReference>
<feature type="domain" description="HTH tetR-type" evidence="6">
    <location>
        <begin position="32"/>
        <end position="92"/>
    </location>
</feature>
<gene>
    <name evidence="7" type="ORF">A4H34_01630</name>
</gene>
<dbReference type="SUPFAM" id="SSF46689">
    <property type="entry name" value="Homeodomain-like"/>
    <property type="match status" value="1"/>
</dbReference>
<dbReference type="SUPFAM" id="SSF48498">
    <property type="entry name" value="Tetracyclin repressor-like, C-terminal domain"/>
    <property type="match status" value="1"/>
</dbReference>
<evidence type="ECO:0000256" key="1">
    <source>
        <dbReference type="ARBA" id="ARBA00023015"/>
    </source>
</evidence>
<evidence type="ECO:0000256" key="3">
    <source>
        <dbReference type="ARBA" id="ARBA00023163"/>
    </source>
</evidence>
<dbReference type="Pfam" id="PF00440">
    <property type="entry name" value="TetR_N"/>
    <property type="match status" value="1"/>
</dbReference>
<dbReference type="InterPro" id="IPR036271">
    <property type="entry name" value="Tet_transcr_reg_TetR-rel_C_sf"/>
</dbReference>
<dbReference type="Gene3D" id="1.10.357.10">
    <property type="entry name" value="Tetracycline Repressor, domain 2"/>
    <property type="match status" value="1"/>
</dbReference>
<dbReference type="GO" id="GO:0003700">
    <property type="term" value="F:DNA-binding transcription factor activity"/>
    <property type="evidence" value="ECO:0007669"/>
    <property type="project" value="TreeGrafter"/>
</dbReference>
<dbReference type="PANTHER" id="PTHR30055:SF234">
    <property type="entry name" value="HTH-TYPE TRANSCRIPTIONAL REGULATOR BETI"/>
    <property type="match status" value="1"/>
</dbReference>
<comment type="caution">
    <text evidence="7">The sequence shown here is derived from an EMBL/GenBank/DDBJ whole genome shotgun (WGS) entry which is preliminary data.</text>
</comment>
<evidence type="ECO:0000259" key="6">
    <source>
        <dbReference type="PROSITE" id="PS50977"/>
    </source>
</evidence>
<organism evidence="7 8">
    <name type="scientific">Peptidiphaga gingivicola</name>
    <dbReference type="NCBI Taxonomy" id="2741497"/>
    <lineage>
        <taxon>Bacteria</taxon>
        <taxon>Bacillati</taxon>
        <taxon>Actinomycetota</taxon>
        <taxon>Actinomycetes</taxon>
        <taxon>Actinomycetales</taxon>
        <taxon>Actinomycetaceae</taxon>
        <taxon>Peptidiphaga</taxon>
    </lineage>
</organism>